<reference evidence="9" key="1">
    <citation type="journal article" date="2021" name="New Phytol.">
        <title>Evolutionary innovations through gain and loss of genes in the ectomycorrhizal Boletales.</title>
        <authorList>
            <person name="Wu G."/>
            <person name="Miyauchi S."/>
            <person name="Morin E."/>
            <person name="Kuo A."/>
            <person name="Drula E."/>
            <person name="Varga T."/>
            <person name="Kohler A."/>
            <person name="Feng B."/>
            <person name="Cao Y."/>
            <person name="Lipzen A."/>
            <person name="Daum C."/>
            <person name="Hundley H."/>
            <person name="Pangilinan J."/>
            <person name="Johnson J."/>
            <person name="Barry K."/>
            <person name="LaButti K."/>
            <person name="Ng V."/>
            <person name="Ahrendt S."/>
            <person name="Min B."/>
            <person name="Choi I.G."/>
            <person name="Park H."/>
            <person name="Plett J.M."/>
            <person name="Magnuson J."/>
            <person name="Spatafora J.W."/>
            <person name="Nagy L.G."/>
            <person name="Henrissat B."/>
            <person name="Grigoriev I.V."/>
            <person name="Yang Z.L."/>
            <person name="Xu J."/>
            <person name="Martin F.M."/>
        </authorList>
    </citation>
    <scope>NUCLEOTIDE SEQUENCE</scope>
    <source>
        <strain evidence="9">KKN 215</strain>
    </source>
</reference>
<dbReference type="GO" id="GO:0005506">
    <property type="term" value="F:iron ion binding"/>
    <property type="evidence" value="ECO:0007669"/>
    <property type="project" value="InterPro"/>
</dbReference>
<feature type="region of interest" description="Disordered" evidence="8">
    <location>
        <begin position="403"/>
        <end position="423"/>
    </location>
</feature>
<keyword evidence="7" id="KW-0503">Monooxygenase</keyword>
<dbReference type="AlphaFoldDB" id="A0A8K0UI71"/>
<evidence type="ECO:0000256" key="5">
    <source>
        <dbReference type="ARBA" id="ARBA00023004"/>
    </source>
</evidence>
<gene>
    <name evidence="9" type="ORF">BXZ70DRAFT_949985</name>
</gene>
<name>A0A8K0UI71_9AGAR</name>
<comment type="cofactor">
    <cofactor evidence="1 6">
        <name>heme</name>
        <dbReference type="ChEBI" id="CHEBI:30413"/>
    </cofactor>
</comment>
<evidence type="ECO:0000313" key="9">
    <source>
        <dbReference type="EMBL" id="KAH8093069.1"/>
    </source>
</evidence>
<dbReference type="InterPro" id="IPR017972">
    <property type="entry name" value="Cyt_P450_CS"/>
</dbReference>
<dbReference type="EMBL" id="JAEVFJ010000030">
    <property type="protein sequence ID" value="KAH8093069.1"/>
    <property type="molecule type" value="Genomic_DNA"/>
</dbReference>
<dbReference type="Proteomes" id="UP000813824">
    <property type="component" value="Unassembled WGS sequence"/>
</dbReference>
<keyword evidence="3 6" id="KW-0479">Metal-binding</keyword>
<dbReference type="Gene3D" id="1.10.630.10">
    <property type="entry name" value="Cytochrome P450"/>
    <property type="match status" value="1"/>
</dbReference>
<protein>
    <submittedName>
        <fullName evidence="9">Cytochrome P450</fullName>
    </submittedName>
</protein>
<evidence type="ECO:0000256" key="3">
    <source>
        <dbReference type="ARBA" id="ARBA00022723"/>
    </source>
</evidence>
<dbReference type="PRINTS" id="PR00465">
    <property type="entry name" value="EP450IV"/>
</dbReference>
<dbReference type="GO" id="GO:0004497">
    <property type="term" value="F:monooxygenase activity"/>
    <property type="evidence" value="ECO:0007669"/>
    <property type="project" value="UniProtKB-KW"/>
</dbReference>
<comment type="caution">
    <text evidence="9">The sequence shown here is derived from an EMBL/GenBank/DDBJ whole genome shotgun (WGS) entry which is preliminary data.</text>
</comment>
<dbReference type="InterPro" id="IPR036396">
    <property type="entry name" value="Cyt_P450_sf"/>
</dbReference>
<keyword evidence="10" id="KW-1185">Reference proteome</keyword>
<evidence type="ECO:0000256" key="7">
    <source>
        <dbReference type="RuleBase" id="RU000461"/>
    </source>
</evidence>
<dbReference type="OrthoDB" id="1844152at2759"/>
<dbReference type="PANTHER" id="PTHR46206">
    <property type="entry name" value="CYTOCHROME P450"/>
    <property type="match status" value="1"/>
</dbReference>
<dbReference type="Pfam" id="PF00067">
    <property type="entry name" value="p450"/>
    <property type="match status" value="1"/>
</dbReference>
<dbReference type="CDD" id="cd11041">
    <property type="entry name" value="CYP503A1-like"/>
    <property type="match status" value="1"/>
</dbReference>
<dbReference type="SUPFAM" id="SSF48264">
    <property type="entry name" value="Cytochrome P450"/>
    <property type="match status" value="1"/>
</dbReference>
<dbReference type="PROSITE" id="PS00086">
    <property type="entry name" value="CYTOCHROME_P450"/>
    <property type="match status" value="1"/>
</dbReference>
<evidence type="ECO:0000256" key="1">
    <source>
        <dbReference type="ARBA" id="ARBA00001971"/>
    </source>
</evidence>
<dbReference type="GO" id="GO:0020037">
    <property type="term" value="F:heme binding"/>
    <property type="evidence" value="ECO:0007669"/>
    <property type="project" value="InterPro"/>
</dbReference>
<proteinExistence type="inferred from homology"/>
<evidence type="ECO:0000256" key="4">
    <source>
        <dbReference type="ARBA" id="ARBA00023002"/>
    </source>
</evidence>
<evidence type="ECO:0000256" key="2">
    <source>
        <dbReference type="ARBA" id="ARBA00010617"/>
    </source>
</evidence>
<dbReference type="GO" id="GO:0016705">
    <property type="term" value="F:oxidoreductase activity, acting on paired donors, with incorporation or reduction of molecular oxygen"/>
    <property type="evidence" value="ECO:0007669"/>
    <property type="project" value="InterPro"/>
</dbReference>
<evidence type="ECO:0000256" key="6">
    <source>
        <dbReference type="PIRSR" id="PIRSR602403-1"/>
    </source>
</evidence>
<organism evidence="9 10">
    <name type="scientific">Cristinia sonorae</name>
    <dbReference type="NCBI Taxonomy" id="1940300"/>
    <lineage>
        <taxon>Eukaryota</taxon>
        <taxon>Fungi</taxon>
        <taxon>Dikarya</taxon>
        <taxon>Basidiomycota</taxon>
        <taxon>Agaricomycotina</taxon>
        <taxon>Agaricomycetes</taxon>
        <taxon>Agaricomycetidae</taxon>
        <taxon>Agaricales</taxon>
        <taxon>Pleurotineae</taxon>
        <taxon>Stephanosporaceae</taxon>
        <taxon>Cristinia</taxon>
    </lineage>
</organism>
<keyword evidence="5 6" id="KW-0408">Iron</keyword>
<keyword evidence="6 7" id="KW-0349">Heme</keyword>
<dbReference type="InterPro" id="IPR002403">
    <property type="entry name" value="Cyt_P450_E_grp-IV"/>
</dbReference>
<accession>A0A8K0UI71</accession>
<feature type="binding site" description="axial binding residue" evidence="6">
    <location>
        <position position="603"/>
    </location>
    <ligand>
        <name>heme</name>
        <dbReference type="ChEBI" id="CHEBI:30413"/>
    </ligand>
    <ligandPart>
        <name>Fe</name>
        <dbReference type="ChEBI" id="CHEBI:18248"/>
    </ligandPart>
</feature>
<evidence type="ECO:0000256" key="8">
    <source>
        <dbReference type="SAM" id="MobiDB-lite"/>
    </source>
</evidence>
<dbReference type="InterPro" id="IPR001128">
    <property type="entry name" value="Cyt_P450"/>
</dbReference>
<feature type="compositionally biased region" description="Low complexity" evidence="8">
    <location>
        <begin position="411"/>
        <end position="420"/>
    </location>
</feature>
<comment type="similarity">
    <text evidence="2 7">Belongs to the cytochrome P450 family.</text>
</comment>
<keyword evidence="4 7" id="KW-0560">Oxidoreductase</keyword>
<sequence>MGGVLLRHGFGKNISSPDTPLVSQNRYKKAPRPTSTCLALCVNALKHTHCHWHCAPTSSPPFSRSCRRWIMAKFATFIPGYNPLIIPLETAHIVRGMTKTFVHEGFPYYTTFSINCAARLVSSQGHDSKRSSEYPLKLCGFSGYSWSVLPPFTLSFNMENVPISYVLASVPVVYMLWNWLGPNGLHQVPTIGTSIPILAYLNGLRFIKHAKTMMQEGYDKYASKGGMFKIAMPDQWLVLIAGPTLIEEVRKMPDDMISLAAGIEELLAARYILGKNVVNDPFHMPLIHAKLTRNLTDFYGDIKEEMWDAFETCLGVHDQWHSVPALKTVIEIISRTTNRVFVGLPLCRDPEFLAIATSFTLEVVKAKTVVNLFPEFMKGPIAKLVNKVPATIKNLHAHIGPTIRERRQRSQEASASGSGESWDEKPNDMLMWLIDEGIRHGYSDEIITEYLLVVEFTALHTTATSFTHALYYLAADPSLAVPMRQEVESVLAAEGGDWGKGAVNQFYKIDSLLRESQRLNGINSTTLWRKTLGPVTFSNGITLPKGTFFSAATSPTHIDEANYENPTMFDPWRFVKTSNGGARQSYVSTNVDYMPWGHGRHACPGRHFASYQMKLMMAKIVTTYDVSFEPGMEGQRPENILFGNSIVPNRTARVMFRKRRV</sequence>
<evidence type="ECO:0000313" key="10">
    <source>
        <dbReference type="Proteomes" id="UP000813824"/>
    </source>
</evidence>